<evidence type="ECO:0000313" key="1">
    <source>
        <dbReference type="EMBL" id="KYQ70429.1"/>
    </source>
</evidence>
<dbReference type="Gene3D" id="3.10.180.10">
    <property type="entry name" value="2,3-Dihydroxybiphenyl 1,2-Dioxygenase, domain 1"/>
    <property type="match status" value="1"/>
</dbReference>
<organism evidence="1 2">
    <name type="scientific">Acinetobacter pragensis</name>
    <dbReference type="NCBI Taxonomy" id="1806892"/>
    <lineage>
        <taxon>Bacteria</taxon>
        <taxon>Pseudomonadati</taxon>
        <taxon>Pseudomonadota</taxon>
        <taxon>Gammaproteobacteria</taxon>
        <taxon>Moraxellales</taxon>
        <taxon>Moraxellaceae</taxon>
        <taxon>Acinetobacter</taxon>
    </lineage>
</organism>
<dbReference type="EMBL" id="LUAW01000071">
    <property type="protein sequence ID" value="KYQ70429.1"/>
    <property type="molecule type" value="Genomic_DNA"/>
</dbReference>
<reference evidence="1 2" key="1">
    <citation type="submission" date="2016-03" db="EMBL/GenBank/DDBJ databases">
        <title>Acinetobacter genomospecies 28 strain ANC 4149.</title>
        <authorList>
            <person name="Radolfova-Krizova L."/>
            <person name="Nemec A."/>
        </authorList>
    </citation>
    <scope>NUCLEOTIDE SEQUENCE [LARGE SCALE GENOMIC DNA]</scope>
    <source>
        <strain evidence="1 2">ANC 4149</strain>
    </source>
</reference>
<comment type="caution">
    <text evidence="1">The sequence shown here is derived from an EMBL/GenBank/DDBJ whole genome shotgun (WGS) entry which is preliminary data.</text>
</comment>
<sequence>MKFEGQITANLPAVNFDQTALFYQGLGFSLEYQSAEWMILKLGAMVLEFFHHPTLDVHHSWHSACIRVPDIESYYDYWSAFNWALWEPAKMTGIQDSAEIRQFCMIDINGSLLRCIQVMA</sequence>
<dbReference type="Proteomes" id="UP000076276">
    <property type="component" value="Unassembled WGS sequence"/>
</dbReference>
<protein>
    <submittedName>
        <fullName evidence="1">Bleomycin resistance protein</fullName>
    </submittedName>
</protein>
<dbReference type="OrthoDB" id="6624781at2"/>
<dbReference type="STRING" id="1806892.AZH43_04550"/>
<accession>A0A151XXR6</accession>
<keyword evidence="2" id="KW-1185">Reference proteome</keyword>
<evidence type="ECO:0000313" key="2">
    <source>
        <dbReference type="Proteomes" id="UP000076276"/>
    </source>
</evidence>
<name>A0A151XXR6_9GAMM</name>
<dbReference type="SUPFAM" id="SSF54593">
    <property type="entry name" value="Glyoxalase/Bleomycin resistance protein/Dihydroxybiphenyl dioxygenase"/>
    <property type="match status" value="1"/>
</dbReference>
<dbReference type="InterPro" id="IPR029068">
    <property type="entry name" value="Glyas_Bleomycin-R_OHBP_Dase"/>
</dbReference>
<dbReference type="AlphaFoldDB" id="A0A151XXR6"/>
<dbReference type="RefSeq" id="WP_067672578.1">
    <property type="nucleotide sequence ID" value="NZ_CBCSIK010000002.1"/>
</dbReference>
<proteinExistence type="predicted"/>
<gene>
    <name evidence="1" type="ORF">AZH43_04550</name>
</gene>